<feature type="transmembrane region" description="Helical" evidence="9">
    <location>
        <begin position="30"/>
        <end position="50"/>
    </location>
</feature>
<dbReference type="GO" id="GO:0009401">
    <property type="term" value="P:phosphoenolpyruvate-dependent sugar phosphotransferase system"/>
    <property type="evidence" value="ECO:0007669"/>
    <property type="project" value="InterPro"/>
</dbReference>
<evidence type="ECO:0000256" key="4">
    <source>
        <dbReference type="ARBA" id="ARBA00022597"/>
    </source>
</evidence>
<evidence type="ECO:0000256" key="7">
    <source>
        <dbReference type="ARBA" id="ARBA00023136"/>
    </source>
</evidence>
<dbReference type="InterPro" id="IPR004796">
    <property type="entry name" value="PTS_IIC_cello"/>
</dbReference>
<comment type="subcellular location">
    <subcellularLocation>
        <location evidence="1">Cell membrane</location>
        <topology evidence="1">Multi-pass membrane protein</topology>
    </subcellularLocation>
</comment>
<evidence type="ECO:0000256" key="2">
    <source>
        <dbReference type="ARBA" id="ARBA00022448"/>
    </source>
</evidence>
<dbReference type="GO" id="GO:1901264">
    <property type="term" value="P:carbohydrate derivative transport"/>
    <property type="evidence" value="ECO:0007669"/>
    <property type="project" value="TreeGrafter"/>
</dbReference>
<keyword evidence="5 9" id="KW-0812">Transmembrane</keyword>
<dbReference type="InterPro" id="IPR051088">
    <property type="entry name" value="PTS_Sugar-EIIC/EIIB"/>
</dbReference>
<dbReference type="PROSITE" id="PS51105">
    <property type="entry name" value="PTS_EIIC_TYPE_3"/>
    <property type="match status" value="1"/>
</dbReference>
<feature type="transmembrane region" description="Helical" evidence="9">
    <location>
        <begin position="274"/>
        <end position="294"/>
    </location>
</feature>
<dbReference type="AlphaFoldDB" id="A0A084A8D1"/>
<dbReference type="Proteomes" id="UP000028401">
    <property type="component" value="Unassembled WGS sequence"/>
</dbReference>
<organism evidence="11 12">
    <name type="scientific">Lactococcus cremoris subsp. cremoris GE214</name>
    <dbReference type="NCBI Taxonomy" id="1415168"/>
    <lineage>
        <taxon>Bacteria</taxon>
        <taxon>Bacillati</taxon>
        <taxon>Bacillota</taxon>
        <taxon>Bacilli</taxon>
        <taxon>Lactobacillales</taxon>
        <taxon>Streptococcaceae</taxon>
        <taxon>Lactococcus</taxon>
        <taxon>Lactococcus cremoris subsp. cremoris</taxon>
    </lineage>
</organism>
<dbReference type="EMBL" id="AZSI01000161">
    <property type="protein sequence ID" value="KEY61560.1"/>
    <property type="molecule type" value="Genomic_DNA"/>
</dbReference>
<evidence type="ECO:0000313" key="12">
    <source>
        <dbReference type="Proteomes" id="UP000028401"/>
    </source>
</evidence>
<dbReference type="PANTHER" id="PTHR33989">
    <property type="match status" value="1"/>
</dbReference>
<evidence type="ECO:0000313" key="11">
    <source>
        <dbReference type="EMBL" id="KEY61560.1"/>
    </source>
</evidence>
<evidence type="ECO:0000256" key="6">
    <source>
        <dbReference type="ARBA" id="ARBA00022989"/>
    </source>
</evidence>
<feature type="transmembrane region" description="Helical" evidence="9">
    <location>
        <begin position="381"/>
        <end position="405"/>
    </location>
</feature>
<feature type="transmembrane region" description="Helical" evidence="9">
    <location>
        <begin position="62"/>
        <end position="86"/>
    </location>
</feature>
<evidence type="ECO:0000256" key="5">
    <source>
        <dbReference type="ARBA" id="ARBA00022692"/>
    </source>
</evidence>
<gene>
    <name evidence="11" type="ORF">U725_02444</name>
</gene>
<feature type="transmembrane region" description="Helical" evidence="9">
    <location>
        <begin position="214"/>
        <end position="234"/>
    </location>
</feature>
<keyword evidence="6 9" id="KW-1133">Transmembrane helix</keyword>
<name>A0A084A8D1_LACLC</name>
<evidence type="ECO:0000259" key="10">
    <source>
        <dbReference type="PROSITE" id="PS51105"/>
    </source>
</evidence>
<keyword evidence="4 8" id="KW-0762">Sugar transport</keyword>
<keyword evidence="7 8" id="KW-0472">Membrane</keyword>
<dbReference type="GO" id="GO:0008982">
    <property type="term" value="F:protein-N(PI)-phosphohistidine-sugar phosphotransferase activity"/>
    <property type="evidence" value="ECO:0007669"/>
    <property type="project" value="UniProtKB-UniRule"/>
</dbReference>
<dbReference type="RefSeq" id="WP_042748891.1">
    <property type="nucleotide sequence ID" value="NZ_AZSI01000161.1"/>
</dbReference>
<keyword evidence="3 8" id="KW-1003">Cell membrane</keyword>
<evidence type="ECO:0000256" key="9">
    <source>
        <dbReference type="SAM" id="Phobius"/>
    </source>
</evidence>
<dbReference type="InterPro" id="IPR003352">
    <property type="entry name" value="PTS_EIIC"/>
</dbReference>
<feature type="domain" description="PTS EIIC type-3" evidence="10">
    <location>
        <begin position="5"/>
        <end position="450"/>
    </location>
</feature>
<comment type="caution">
    <text evidence="11">The sequence shown here is derived from an EMBL/GenBank/DDBJ whole genome shotgun (WGS) entry which is preliminary data.</text>
</comment>
<accession>A0A084A8D1</accession>
<feature type="transmembrane region" description="Helical" evidence="9">
    <location>
        <begin position="246"/>
        <end position="267"/>
    </location>
</feature>
<feature type="transmembrane region" description="Helical" evidence="9">
    <location>
        <begin position="175"/>
        <end position="193"/>
    </location>
</feature>
<dbReference type="NCBIfam" id="TIGR00410">
    <property type="entry name" value="lacE"/>
    <property type="match status" value="1"/>
</dbReference>
<dbReference type="InterPro" id="IPR004501">
    <property type="entry name" value="PTS_EIIC_3"/>
</dbReference>
<evidence type="ECO:0000256" key="3">
    <source>
        <dbReference type="ARBA" id="ARBA00022475"/>
    </source>
</evidence>
<evidence type="ECO:0000256" key="8">
    <source>
        <dbReference type="PIRNR" id="PIRNR006351"/>
    </source>
</evidence>
<feature type="transmembrane region" description="Helical" evidence="9">
    <location>
        <begin position="425"/>
        <end position="448"/>
    </location>
</feature>
<keyword evidence="2 8" id="KW-0813">Transport</keyword>
<protein>
    <recommendedName>
        <fullName evidence="8">Permease IIC component</fullName>
    </recommendedName>
</protein>
<dbReference type="PANTHER" id="PTHR33989:SF4">
    <property type="entry name" value="PTS SYSTEM N,N'-DIACETYLCHITOBIOSE-SPECIFIC EIIC COMPONENT"/>
    <property type="match status" value="1"/>
</dbReference>
<dbReference type="Pfam" id="PF02378">
    <property type="entry name" value="PTS_EIIC"/>
    <property type="match status" value="1"/>
</dbReference>
<dbReference type="PIRSF" id="PIRSF006351">
    <property type="entry name" value="PTS_EIIC-Cellobiose"/>
    <property type="match status" value="1"/>
</dbReference>
<evidence type="ECO:0000256" key="1">
    <source>
        <dbReference type="ARBA" id="ARBA00004651"/>
    </source>
</evidence>
<sequence>MNGFINNKVLPPIMKFVNTRAMTALKNGMLFAMPFIIVGSIFLILANIPIPPVAKWLSDNGWSAIFTQAFSVSFGILAIWAAVGIGYSYVKEAGFSDVALQGGLTSLSAFFIVQSLSIANPITAALSTGKEASGIGNLTGAQATAAFEKLPHAMQVFLNNPVTGVLNLTWNGGQGMIAAIVIGILSGWAYSAMMKAGWKITLPEQVPSNVANQFTSMIPTGVIVVAATVIYALFDKIGHTDAVTFIYHWLSVPLQGLGGSFGGIIIISLLVPFFWFFGVHGGIIMGAITSAFLIPNTFANASLYQSHKLSLANGAHIVTNEFYNNFINLSGSGITFGLIIFTIFFARSEQMKSIGKVELVPGLFNINEPFLFGLPLVLNPVLALPFFLVPVVVSATVYGAIYFHIVPPMNGVAAPWTTPPIISGFLIGGWQYAVLQVIALLESILIYLPFARKYDKMLLEEEAKTDADEALA</sequence>
<proteinExistence type="predicted"/>
<comment type="function">
    <text evidence="8">The phosphoenolpyruvate-dependent sugar phosphotransferase system (PTS), a major carbohydrate active -transport system, catalyzes the phosphorylation of incoming sugar substrates concomitant with their translocation across the cell membrane.</text>
</comment>
<reference evidence="11 12" key="1">
    <citation type="submission" date="2014-06" db="EMBL/GenBank/DDBJ databases">
        <title>Draft genome sequence of the putrescine producing strain Lactococcus lactis subsp cremoris GE214.</title>
        <authorList>
            <person name="Ladero V."/>
            <person name="Linares D.M."/>
            <person name="del Rio B."/>
            <person name="Mayo B."/>
            <person name="Martin M.C."/>
            <person name="Fernandez M."/>
            <person name="Alvarez M.A."/>
        </authorList>
    </citation>
    <scope>NUCLEOTIDE SEQUENCE [LARGE SCALE GENOMIC DNA]</scope>
    <source>
        <strain evidence="11 12">GE214</strain>
    </source>
</reference>
<feature type="transmembrane region" description="Helical" evidence="9">
    <location>
        <begin position="326"/>
        <end position="346"/>
    </location>
</feature>
<dbReference type="PATRIC" id="fig|1415168.3.peg.2511"/>
<dbReference type="GO" id="GO:0005886">
    <property type="term" value="C:plasma membrane"/>
    <property type="evidence" value="ECO:0007669"/>
    <property type="project" value="UniProtKB-SubCell"/>
</dbReference>